<accession>A0A0R3X6H8</accession>
<protein>
    <submittedName>
        <fullName evidence="3">DUF2428 domain-containing protein</fullName>
    </submittedName>
</protein>
<evidence type="ECO:0000313" key="2">
    <source>
        <dbReference type="Proteomes" id="UP000274429"/>
    </source>
</evidence>
<gene>
    <name evidence="1" type="ORF">TTAC_LOCUS9097</name>
</gene>
<proteinExistence type="predicted"/>
<organism evidence="3">
    <name type="scientific">Hydatigena taeniaeformis</name>
    <name type="common">Feline tapeworm</name>
    <name type="synonym">Taenia taeniaeformis</name>
    <dbReference type="NCBI Taxonomy" id="6205"/>
    <lineage>
        <taxon>Eukaryota</taxon>
        <taxon>Metazoa</taxon>
        <taxon>Spiralia</taxon>
        <taxon>Lophotrochozoa</taxon>
        <taxon>Platyhelminthes</taxon>
        <taxon>Cestoda</taxon>
        <taxon>Eucestoda</taxon>
        <taxon>Cyclophyllidea</taxon>
        <taxon>Taeniidae</taxon>
        <taxon>Hydatigera</taxon>
    </lineage>
</organism>
<evidence type="ECO:0000313" key="3">
    <source>
        <dbReference type="WBParaSite" id="TTAC_0000911201-mRNA-1"/>
    </source>
</evidence>
<reference evidence="3" key="1">
    <citation type="submission" date="2017-02" db="UniProtKB">
        <authorList>
            <consortium name="WormBaseParasite"/>
        </authorList>
    </citation>
    <scope>IDENTIFICATION</scope>
</reference>
<dbReference type="EMBL" id="UYWX01020679">
    <property type="protein sequence ID" value="VDM33814.1"/>
    <property type="molecule type" value="Genomic_DNA"/>
</dbReference>
<dbReference type="Proteomes" id="UP000274429">
    <property type="component" value="Unassembled WGS sequence"/>
</dbReference>
<dbReference type="OrthoDB" id="6263063at2759"/>
<sequence>MVDDCFVSDIENVVRLSSLPCHEEELSTSRWEELALKVRDLLIRSRRNDIKRLPYRSLIRLLIVICGCLGNELSTKKLTKCSKDLVTLAQEILDHFVTSFGVPDVGGLLAMIVPGRSVKATVFDHILLESTQCIARLSTDSSVNSLSMAPLFRDALIWATSMVRFPVLCNGQQLSTLHPLSLQLIGDYRCQLKMLGLRVLLRLAQEVVVAFWRMTGRAEATLETLTCQRSTHSENAQIVELTCSSISALISLLEPAPKKRWYSKFMDNLLCDLALETLLDKKIVLQRYVLTLVDVLGQEVLIHSRRLLKAAELSLLAPRAPPYKGEVHSQEHESFLLQLNTLSKYVRLAADRLSPDIFSMVLPILIAFVDLEWNRKGIDLNALSMENIAHVIVEIVEELAAIDAVILRDTLNMCTELSPSTRSVLYKSTSASSCEL</sequence>
<keyword evidence="2" id="KW-1185">Reference proteome</keyword>
<evidence type="ECO:0000313" key="1">
    <source>
        <dbReference type="EMBL" id="VDM33814.1"/>
    </source>
</evidence>
<name>A0A0R3X6H8_HYDTA</name>
<reference evidence="1 2" key="2">
    <citation type="submission" date="2018-11" db="EMBL/GenBank/DDBJ databases">
        <authorList>
            <consortium name="Pathogen Informatics"/>
        </authorList>
    </citation>
    <scope>NUCLEOTIDE SEQUENCE [LARGE SCALE GENOMIC DNA]</scope>
</reference>
<dbReference type="AlphaFoldDB" id="A0A0R3X6H8"/>
<dbReference type="WBParaSite" id="TTAC_0000911201-mRNA-1">
    <property type="protein sequence ID" value="TTAC_0000911201-mRNA-1"/>
    <property type="gene ID" value="TTAC_0000911201"/>
</dbReference>